<dbReference type="InterPro" id="IPR016195">
    <property type="entry name" value="Pol/histidinol_Pase-like"/>
</dbReference>
<reference evidence="2" key="1">
    <citation type="submission" date="2018-05" db="EMBL/GenBank/DDBJ databases">
        <authorList>
            <person name="Lanie J.A."/>
            <person name="Ng W.-L."/>
            <person name="Kazmierczak K.M."/>
            <person name="Andrzejewski T.M."/>
            <person name="Davidsen T.M."/>
            <person name="Wayne K.J."/>
            <person name="Tettelin H."/>
            <person name="Glass J.I."/>
            <person name="Rusch D."/>
            <person name="Podicherti R."/>
            <person name="Tsui H.-C.T."/>
            <person name="Winkler M.E."/>
        </authorList>
    </citation>
    <scope>NUCLEOTIDE SEQUENCE</scope>
</reference>
<gene>
    <name evidence="2" type="ORF">METZ01_LOCUS227192</name>
</gene>
<sequence length="301" mass="33622">MSDRDPAIARYDLHLHTFWSYDAFAQLESHFDQAQHLGVECIAITEHHVLDSTPDVIALAAKYPKVRVIPSAELTVTTSFGAFDLLCYGFPHQTDPSLRPILSAYHAWQQETGAAICAGMQAIGHDYTDAHRAELLSGYRPEQTLRVQGQTHVSNRVQREYFVERGFIEHIDDYRDVLRAAGGQVPFPPYPAIDTVIPAVKALGVAIGIAHPHGYFAQGDRQRMDAVREECQLDGVECAHQSVPVEFTPVYRAYCVEHGLFSTGGSDSHTDEDVRTKFARHGGEDEWLDELLPRVADRVVN</sequence>
<dbReference type="PANTHER" id="PTHR42924">
    <property type="entry name" value="EXONUCLEASE"/>
    <property type="match status" value="1"/>
</dbReference>
<protein>
    <recommendedName>
        <fullName evidence="1">Polymerase/histidinol phosphatase N-terminal domain-containing protein</fullName>
    </recommendedName>
</protein>
<dbReference type="PANTHER" id="PTHR42924:SF3">
    <property type="entry name" value="POLYMERASE_HISTIDINOL PHOSPHATASE N-TERMINAL DOMAIN-CONTAINING PROTEIN"/>
    <property type="match status" value="1"/>
</dbReference>
<dbReference type="GO" id="GO:0004534">
    <property type="term" value="F:5'-3' RNA exonuclease activity"/>
    <property type="evidence" value="ECO:0007669"/>
    <property type="project" value="TreeGrafter"/>
</dbReference>
<dbReference type="Pfam" id="PF02811">
    <property type="entry name" value="PHP"/>
    <property type="match status" value="1"/>
</dbReference>
<dbReference type="InterPro" id="IPR052018">
    <property type="entry name" value="PHP_domain"/>
</dbReference>
<dbReference type="CDD" id="cd07432">
    <property type="entry name" value="PHP_HisPPase"/>
    <property type="match status" value="1"/>
</dbReference>
<dbReference type="InterPro" id="IPR003141">
    <property type="entry name" value="Pol/His_phosphatase_N"/>
</dbReference>
<dbReference type="AlphaFoldDB" id="A0A382GGQ2"/>
<accession>A0A382GGQ2</accession>
<dbReference type="EMBL" id="UINC01055452">
    <property type="protein sequence ID" value="SVB74338.1"/>
    <property type="molecule type" value="Genomic_DNA"/>
</dbReference>
<dbReference type="GO" id="GO:0035312">
    <property type="term" value="F:5'-3' DNA exonuclease activity"/>
    <property type="evidence" value="ECO:0007669"/>
    <property type="project" value="TreeGrafter"/>
</dbReference>
<dbReference type="SUPFAM" id="SSF89550">
    <property type="entry name" value="PHP domain-like"/>
    <property type="match status" value="1"/>
</dbReference>
<proteinExistence type="predicted"/>
<dbReference type="InterPro" id="IPR004013">
    <property type="entry name" value="PHP_dom"/>
</dbReference>
<feature type="domain" description="Polymerase/histidinol phosphatase N-terminal" evidence="1">
    <location>
        <begin position="11"/>
        <end position="78"/>
    </location>
</feature>
<dbReference type="SMART" id="SM00481">
    <property type="entry name" value="POLIIIAc"/>
    <property type="match status" value="1"/>
</dbReference>
<evidence type="ECO:0000313" key="2">
    <source>
        <dbReference type="EMBL" id="SVB74338.1"/>
    </source>
</evidence>
<organism evidence="2">
    <name type="scientific">marine metagenome</name>
    <dbReference type="NCBI Taxonomy" id="408172"/>
    <lineage>
        <taxon>unclassified sequences</taxon>
        <taxon>metagenomes</taxon>
        <taxon>ecological metagenomes</taxon>
    </lineage>
</organism>
<dbReference type="Gene3D" id="3.20.20.140">
    <property type="entry name" value="Metal-dependent hydrolases"/>
    <property type="match status" value="1"/>
</dbReference>
<evidence type="ECO:0000259" key="1">
    <source>
        <dbReference type="SMART" id="SM00481"/>
    </source>
</evidence>
<name>A0A382GGQ2_9ZZZZ</name>